<dbReference type="EMBL" id="SAUX01000022">
    <property type="protein sequence ID" value="RWR27373.1"/>
    <property type="molecule type" value="Genomic_DNA"/>
</dbReference>
<dbReference type="PANTHER" id="PTHR33055">
    <property type="entry name" value="TRANSPOSASE FOR INSERTION SEQUENCE ELEMENT IS1111A"/>
    <property type="match status" value="1"/>
</dbReference>
<dbReference type="GO" id="GO:0004803">
    <property type="term" value="F:transposase activity"/>
    <property type="evidence" value="ECO:0007669"/>
    <property type="project" value="InterPro"/>
</dbReference>
<reference evidence="2 3" key="1">
    <citation type="submission" date="2019-01" db="EMBL/GenBank/DDBJ databases">
        <title>Sinorhodobacter populi sp. nov. isolated from the symptomatic bark tissue of Populus euramericana canker.</title>
        <authorList>
            <person name="Xu G."/>
        </authorList>
    </citation>
    <scope>NUCLEOTIDE SEQUENCE [LARGE SCALE GENOMIC DNA]</scope>
    <source>
        <strain evidence="2 3">D19-10-3-21</strain>
    </source>
</reference>
<sequence>MIRHMRRLLALRKPARKALTSSDYASGFLLEVWIPDEPTQALCRQVPRRVDITGALAMKAAIGDVTRFDEPQKLVSHLGLIRASGNHDRRLPATDGSPNRVADMLVEAAWAAARVPGPLRALFLWVRAGHGQHVAAIATARKPTVVIWHCSRRGRATPGRGQKGAARAYNIKSHREEERRWFEQAEDGYTRFVAGWSPRAPKKARTNAANEVQG</sequence>
<name>A0A443K3U2_9RHOB</name>
<dbReference type="Proteomes" id="UP000285295">
    <property type="component" value="Unassembled WGS sequence"/>
</dbReference>
<evidence type="ECO:0000259" key="1">
    <source>
        <dbReference type="Pfam" id="PF02371"/>
    </source>
</evidence>
<dbReference type="Pfam" id="PF02371">
    <property type="entry name" value="Transposase_20"/>
    <property type="match status" value="1"/>
</dbReference>
<proteinExistence type="predicted"/>
<dbReference type="AlphaFoldDB" id="A0A443K3U2"/>
<accession>A0A443K3U2</accession>
<protein>
    <recommendedName>
        <fullName evidence="1">Transposase IS116/IS110/IS902 C-terminal domain-containing protein</fullName>
    </recommendedName>
</protein>
<reference evidence="2 3" key="2">
    <citation type="submission" date="2019-01" db="EMBL/GenBank/DDBJ databases">
        <authorList>
            <person name="Li Y."/>
        </authorList>
    </citation>
    <scope>NUCLEOTIDE SEQUENCE [LARGE SCALE GENOMIC DNA]</scope>
    <source>
        <strain evidence="2 3">D19-10-3-21</strain>
    </source>
</reference>
<gene>
    <name evidence="2" type="ORF">D2T31_17135</name>
</gene>
<dbReference type="GO" id="GO:0003677">
    <property type="term" value="F:DNA binding"/>
    <property type="evidence" value="ECO:0007669"/>
    <property type="project" value="InterPro"/>
</dbReference>
<feature type="domain" description="Transposase IS116/IS110/IS902 C-terminal" evidence="1">
    <location>
        <begin position="51"/>
        <end position="120"/>
    </location>
</feature>
<dbReference type="GO" id="GO:0006313">
    <property type="term" value="P:DNA transposition"/>
    <property type="evidence" value="ECO:0007669"/>
    <property type="project" value="InterPro"/>
</dbReference>
<dbReference type="InterPro" id="IPR047650">
    <property type="entry name" value="Transpos_IS110"/>
</dbReference>
<dbReference type="InterPro" id="IPR003346">
    <property type="entry name" value="Transposase_20"/>
</dbReference>
<evidence type="ECO:0000313" key="3">
    <source>
        <dbReference type="Proteomes" id="UP000285295"/>
    </source>
</evidence>
<dbReference type="OrthoDB" id="8261795at2"/>
<dbReference type="PANTHER" id="PTHR33055:SF13">
    <property type="entry name" value="TRANSPOSASE"/>
    <property type="match status" value="1"/>
</dbReference>
<organism evidence="2 3">
    <name type="scientific">Paenirhodobacter populi</name>
    <dbReference type="NCBI Taxonomy" id="2306993"/>
    <lineage>
        <taxon>Bacteria</taxon>
        <taxon>Pseudomonadati</taxon>
        <taxon>Pseudomonadota</taxon>
        <taxon>Alphaproteobacteria</taxon>
        <taxon>Rhodobacterales</taxon>
        <taxon>Rhodobacter group</taxon>
        <taxon>Paenirhodobacter</taxon>
    </lineage>
</organism>
<evidence type="ECO:0000313" key="2">
    <source>
        <dbReference type="EMBL" id="RWR27373.1"/>
    </source>
</evidence>
<comment type="caution">
    <text evidence="2">The sequence shown here is derived from an EMBL/GenBank/DDBJ whole genome shotgun (WGS) entry which is preliminary data.</text>
</comment>